<dbReference type="PANTHER" id="PTHR48100:SF5">
    <property type="entry name" value="HISTIDINE PHOSPHATASE FAMILY PROTEIN"/>
    <property type="match status" value="1"/>
</dbReference>
<dbReference type="InterPro" id="IPR013078">
    <property type="entry name" value="His_Pase_superF_clade-1"/>
</dbReference>
<dbReference type="EC" id="3.1.3.73" evidence="2"/>
<dbReference type="PANTHER" id="PTHR48100">
    <property type="entry name" value="BROAD-SPECIFICITY PHOSPHATASE YOR283W-RELATED"/>
    <property type="match status" value="1"/>
</dbReference>
<dbReference type="AlphaFoldDB" id="A0A239SYW7"/>
<gene>
    <name evidence="2" type="primary">cobC_2</name>
    <name evidence="2" type="ORF">SAMEA4412692_01614</name>
</gene>
<dbReference type="PROSITE" id="PS00175">
    <property type="entry name" value="PG_MUTASE"/>
    <property type="match status" value="1"/>
</dbReference>
<dbReference type="EMBL" id="LT906439">
    <property type="protein sequence ID" value="SNU89763.1"/>
    <property type="molecule type" value="Genomic_DNA"/>
</dbReference>
<dbReference type="RefSeq" id="WP_018373695.1">
    <property type="nucleotide sequence ID" value="NZ_LT906439.1"/>
</dbReference>
<sequence length="195" mass="21671">MTKTLYLMRHGQTRLNVQGRVQGAFDSPLTELGIEQATKARAYFEKMEIHFDLVLSSTQERASDTAELVAGQVPIRYKFLKEMDFGEFEAKEESTLPSFREGATSFEDLLVPFGGEDIRRVGQRVYDGLREVLSQVGEDETILAVSHGAAMWGFIIQIGASIPAGVRFGNCAICKLIFSPEEDFVLEAVIDPLSD</sequence>
<dbReference type="Proteomes" id="UP000215185">
    <property type="component" value="Chromosome 1"/>
</dbReference>
<dbReference type="eggNOG" id="COG0406">
    <property type="taxonomic scope" value="Bacteria"/>
</dbReference>
<keyword evidence="3" id="KW-1185">Reference proteome</keyword>
<accession>A0A239SYW7</accession>
<dbReference type="GO" id="GO:0043755">
    <property type="term" value="F:alpha-ribazole phosphatase activity"/>
    <property type="evidence" value="ECO:0007669"/>
    <property type="project" value="UniProtKB-EC"/>
</dbReference>
<dbReference type="GO" id="GO:0005737">
    <property type="term" value="C:cytoplasm"/>
    <property type="evidence" value="ECO:0007669"/>
    <property type="project" value="TreeGrafter"/>
</dbReference>
<dbReference type="KEGG" id="smen:SAMEA4412692_1614"/>
<protein>
    <submittedName>
        <fullName evidence="2">Phosphoglycerate mutase</fullName>
        <ecNumber evidence="2">3.1.3.73</ecNumber>
    </submittedName>
</protein>
<dbReference type="STRING" id="1123308.GCA_000380085_01124"/>
<dbReference type="OrthoDB" id="9782128at2"/>
<dbReference type="Pfam" id="PF00300">
    <property type="entry name" value="His_Phos_1"/>
    <property type="match status" value="1"/>
</dbReference>
<organism evidence="2 3">
    <name type="scientific">Streptococcus merionis</name>
    <dbReference type="NCBI Taxonomy" id="400065"/>
    <lineage>
        <taxon>Bacteria</taxon>
        <taxon>Bacillati</taxon>
        <taxon>Bacillota</taxon>
        <taxon>Bacilli</taxon>
        <taxon>Lactobacillales</taxon>
        <taxon>Streptococcaceae</taxon>
        <taxon>Streptococcus</taxon>
    </lineage>
</organism>
<dbReference type="Gene3D" id="3.40.50.1240">
    <property type="entry name" value="Phosphoglycerate mutase-like"/>
    <property type="match status" value="1"/>
</dbReference>
<dbReference type="SUPFAM" id="SSF53254">
    <property type="entry name" value="Phosphoglycerate mutase-like"/>
    <property type="match status" value="1"/>
</dbReference>
<feature type="binding site" evidence="1">
    <location>
        <position position="61"/>
    </location>
    <ligand>
        <name>substrate</name>
    </ligand>
</feature>
<feature type="binding site" evidence="1">
    <location>
        <begin position="9"/>
        <end position="16"/>
    </location>
    <ligand>
        <name>substrate</name>
    </ligand>
</feature>
<dbReference type="InterPro" id="IPR050275">
    <property type="entry name" value="PGM_Phosphatase"/>
</dbReference>
<dbReference type="InterPro" id="IPR029033">
    <property type="entry name" value="His_PPase_superfam"/>
</dbReference>
<dbReference type="CDD" id="cd07067">
    <property type="entry name" value="HP_PGM_like"/>
    <property type="match status" value="1"/>
</dbReference>
<keyword evidence="2" id="KW-0378">Hydrolase</keyword>
<reference evidence="2 3" key="1">
    <citation type="submission" date="2017-06" db="EMBL/GenBank/DDBJ databases">
        <authorList>
            <consortium name="Pathogen Informatics"/>
        </authorList>
    </citation>
    <scope>NUCLEOTIDE SEQUENCE [LARGE SCALE GENOMIC DNA]</scope>
    <source>
        <strain evidence="2 3">NCTC13788</strain>
    </source>
</reference>
<evidence type="ECO:0000313" key="2">
    <source>
        <dbReference type="EMBL" id="SNU89763.1"/>
    </source>
</evidence>
<proteinExistence type="predicted"/>
<evidence type="ECO:0000256" key="1">
    <source>
        <dbReference type="PIRSR" id="PIRSR613078-2"/>
    </source>
</evidence>
<dbReference type="InterPro" id="IPR001345">
    <property type="entry name" value="PG/BPGM_mutase_AS"/>
</dbReference>
<name>A0A239SYW7_9STRE</name>
<dbReference type="SMART" id="SM00855">
    <property type="entry name" value="PGAM"/>
    <property type="match status" value="1"/>
</dbReference>
<evidence type="ECO:0000313" key="3">
    <source>
        <dbReference type="Proteomes" id="UP000215185"/>
    </source>
</evidence>